<dbReference type="InterPro" id="IPR011089">
    <property type="entry name" value="GmrSD_C"/>
</dbReference>
<gene>
    <name evidence="2" type="ORF">UFOPK3837_00339</name>
</gene>
<accession>A0A6J7K3I1</accession>
<feature type="domain" description="GmrSD restriction endonucleases C-terminal" evidence="1">
    <location>
        <begin position="67"/>
        <end position="202"/>
    </location>
</feature>
<reference evidence="2" key="1">
    <citation type="submission" date="2020-05" db="EMBL/GenBank/DDBJ databases">
        <authorList>
            <person name="Chiriac C."/>
            <person name="Salcher M."/>
            <person name="Ghai R."/>
            <person name="Kavagutti S V."/>
        </authorList>
    </citation>
    <scope>NUCLEOTIDE SEQUENCE</scope>
</reference>
<protein>
    <submittedName>
        <fullName evidence="2">Unannotated protein</fullName>
    </submittedName>
</protein>
<dbReference type="PANTHER" id="PTHR24094:SF15">
    <property type="entry name" value="AMP-DEPENDENT SYNTHETASE_LIGASE DOMAIN-CONTAINING PROTEIN-RELATED"/>
    <property type="match status" value="1"/>
</dbReference>
<dbReference type="EMBL" id="CAFBNO010000007">
    <property type="protein sequence ID" value="CAB4949631.1"/>
    <property type="molecule type" value="Genomic_DNA"/>
</dbReference>
<dbReference type="AlphaFoldDB" id="A0A6J7K3I1"/>
<proteinExistence type="predicted"/>
<evidence type="ECO:0000313" key="2">
    <source>
        <dbReference type="EMBL" id="CAB4949631.1"/>
    </source>
</evidence>
<evidence type="ECO:0000259" key="1">
    <source>
        <dbReference type="Pfam" id="PF07510"/>
    </source>
</evidence>
<organism evidence="2">
    <name type="scientific">freshwater metagenome</name>
    <dbReference type="NCBI Taxonomy" id="449393"/>
    <lineage>
        <taxon>unclassified sequences</taxon>
        <taxon>metagenomes</taxon>
        <taxon>ecological metagenomes</taxon>
    </lineage>
</organism>
<sequence>MSSFIWSVTASLLLALVLGGQSSALAASGRTAVAVLKTIPTHAWASKAGYARTQFGNGWGDIGSCDTRNYILIRDLTRLTYRSSPGCTVATGILRDPYTGNTINFVRGVKTSLAVQIDHVVALSDSWQKGAQRLSYATRVAMANDPLELLAVDGPSNESKSDSDAANWLPPNRAYWCPYVARQIAVKAKYHLWMSTAEKARIGQVLRSCPKQLVPTR</sequence>
<name>A0A6J7K3I1_9ZZZZ</name>
<dbReference type="Pfam" id="PF07510">
    <property type="entry name" value="GmrSD_C"/>
    <property type="match status" value="1"/>
</dbReference>
<dbReference type="PANTHER" id="PTHR24094">
    <property type="entry name" value="SECRETED PROTEIN"/>
    <property type="match status" value="1"/>
</dbReference>